<evidence type="ECO:0000313" key="3">
    <source>
        <dbReference type="EMBL" id="SPO04724.1"/>
    </source>
</evidence>
<reference evidence="3" key="1">
    <citation type="submission" date="2018-03" db="EMBL/GenBank/DDBJ databases">
        <authorList>
            <person name="Guldener U."/>
        </authorList>
    </citation>
    <scope>NUCLEOTIDE SEQUENCE</scope>
</reference>
<feature type="domain" description="SigF-like NTF2-like" evidence="2">
    <location>
        <begin position="82"/>
        <end position="133"/>
    </location>
</feature>
<proteinExistence type="predicted"/>
<evidence type="ECO:0000259" key="2">
    <source>
        <dbReference type="Pfam" id="PF24840"/>
    </source>
</evidence>
<sequence>MAIFRWYRLLSPKIQLTIHSISFDKDAEILYVNLNQIFAVWFIPFYKADVHLVTVLTLTTDGAQASSRRRPGLQYSDVAAGKRPKYYITTQEDYYQANDVVNFFLPGLGPFLCRVGQHIGTIACVIGAVICDMFLRMVFGSNRAASSFRSHVTDRLTEEATAGEE</sequence>
<accession>A0AAE8SXG5</accession>
<dbReference type="AlphaFoldDB" id="A0AAE8SXG5"/>
<dbReference type="PANTHER" id="PTHR35393">
    <property type="entry name" value="CHROMOSOME 1, WHOLE GENOME SHOTGUN SEQUENCE"/>
    <property type="match status" value="1"/>
</dbReference>
<comment type="caution">
    <text evidence="3">The sequence shown here is derived from an EMBL/GenBank/DDBJ whole genome shotgun (WGS) entry which is preliminary data.</text>
</comment>
<feature type="domain" description="SigF-like NTF2-like" evidence="2">
    <location>
        <begin position="2"/>
        <end position="60"/>
    </location>
</feature>
<dbReference type="PANTHER" id="PTHR35393:SF1">
    <property type="entry name" value="SNOAL-LIKE DOMAIN-CONTAINING PROTEIN"/>
    <property type="match status" value="1"/>
</dbReference>
<name>A0AAE8SXG5_9PEZI</name>
<keyword evidence="4" id="KW-1185">Reference proteome</keyword>
<dbReference type="Pfam" id="PF24840">
    <property type="entry name" value="NTF2_SigF"/>
    <property type="match status" value="2"/>
</dbReference>
<evidence type="ECO:0000256" key="1">
    <source>
        <dbReference type="SAM" id="Phobius"/>
    </source>
</evidence>
<dbReference type="Proteomes" id="UP001187682">
    <property type="component" value="Unassembled WGS sequence"/>
</dbReference>
<protein>
    <recommendedName>
        <fullName evidence="2">SigF-like NTF2-like domain-containing protein</fullName>
    </recommendedName>
</protein>
<dbReference type="InterPro" id="IPR057514">
    <property type="entry name" value="NTF2_SigF"/>
</dbReference>
<feature type="transmembrane region" description="Helical" evidence="1">
    <location>
        <begin position="119"/>
        <end position="139"/>
    </location>
</feature>
<evidence type="ECO:0000313" key="4">
    <source>
        <dbReference type="Proteomes" id="UP001187682"/>
    </source>
</evidence>
<keyword evidence="1" id="KW-1133">Transmembrane helix</keyword>
<organism evidence="3 4">
    <name type="scientific">Cephalotrichum gorgonifer</name>
    <dbReference type="NCBI Taxonomy" id="2041049"/>
    <lineage>
        <taxon>Eukaryota</taxon>
        <taxon>Fungi</taxon>
        <taxon>Dikarya</taxon>
        <taxon>Ascomycota</taxon>
        <taxon>Pezizomycotina</taxon>
        <taxon>Sordariomycetes</taxon>
        <taxon>Hypocreomycetidae</taxon>
        <taxon>Microascales</taxon>
        <taxon>Microascaceae</taxon>
        <taxon>Cephalotrichum</taxon>
    </lineage>
</organism>
<dbReference type="EMBL" id="ONZQ02000011">
    <property type="protein sequence ID" value="SPO04724.1"/>
    <property type="molecule type" value="Genomic_DNA"/>
</dbReference>
<gene>
    <name evidence="3" type="ORF">DNG_07409</name>
</gene>
<keyword evidence="1" id="KW-0472">Membrane</keyword>
<keyword evidence="1" id="KW-0812">Transmembrane</keyword>